<name>A0A9Q4DJW5_ACTPL</name>
<dbReference type="Gene3D" id="2.40.70.10">
    <property type="entry name" value="Acid Proteases"/>
    <property type="match status" value="1"/>
</dbReference>
<dbReference type="GO" id="GO:0006508">
    <property type="term" value="P:proteolysis"/>
    <property type="evidence" value="ECO:0007669"/>
    <property type="project" value="UniProtKB-KW"/>
</dbReference>
<proteinExistence type="predicted"/>
<evidence type="ECO:0000313" key="1">
    <source>
        <dbReference type="EMBL" id="MCY6524904.1"/>
    </source>
</evidence>
<organism evidence="1 2">
    <name type="scientific">Actinobacillus pleuropneumoniae</name>
    <name type="common">Haemophilus pleuropneumoniae</name>
    <dbReference type="NCBI Taxonomy" id="715"/>
    <lineage>
        <taxon>Bacteria</taxon>
        <taxon>Pseudomonadati</taxon>
        <taxon>Pseudomonadota</taxon>
        <taxon>Gammaproteobacteria</taxon>
        <taxon>Pasteurellales</taxon>
        <taxon>Pasteurellaceae</taxon>
        <taxon>Actinobacillus</taxon>
    </lineage>
</organism>
<dbReference type="CDD" id="cd00303">
    <property type="entry name" value="retropepsin_like"/>
    <property type="match status" value="1"/>
</dbReference>
<dbReference type="GO" id="GO:0008233">
    <property type="term" value="F:peptidase activity"/>
    <property type="evidence" value="ECO:0007669"/>
    <property type="project" value="UniProtKB-KW"/>
</dbReference>
<comment type="caution">
    <text evidence="1">The sequence shown here is derived from an EMBL/GenBank/DDBJ whole genome shotgun (WGS) entry which is preliminary data.</text>
</comment>
<dbReference type="AlphaFoldDB" id="A0A9Q4DJW5"/>
<dbReference type="RefSeq" id="WP_267992097.1">
    <property type="nucleotide sequence ID" value="NZ_JAPQFC010000612.1"/>
</dbReference>
<feature type="non-terminal residue" evidence="1">
    <location>
        <position position="99"/>
    </location>
</feature>
<dbReference type="Proteomes" id="UP001077788">
    <property type="component" value="Unassembled WGS sequence"/>
</dbReference>
<gene>
    <name evidence="1" type="ORF">OYG11_11900</name>
</gene>
<dbReference type="PANTHER" id="PTHR33240">
    <property type="entry name" value="OS08G0508500 PROTEIN"/>
    <property type="match status" value="1"/>
</dbReference>
<dbReference type="InterPro" id="IPR021109">
    <property type="entry name" value="Peptidase_aspartic_dom_sf"/>
</dbReference>
<keyword evidence="1" id="KW-0378">Hydrolase</keyword>
<dbReference type="PANTHER" id="PTHR33240:SF15">
    <property type="entry name" value="GAG-PRO-LIKE PROTEIN"/>
    <property type="match status" value="1"/>
</dbReference>
<reference evidence="1" key="2">
    <citation type="submission" date="2022-12" db="EMBL/GenBank/DDBJ databases">
        <authorList>
            <person name="Kardos G."/>
            <person name="Sarkozi R."/>
            <person name="Laczko L."/>
            <person name="Marton S."/>
            <person name="Makrai L."/>
            <person name="Banyai K."/>
            <person name="Fodor L."/>
        </authorList>
    </citation>
    <scope>NUCLEOTIDE SEQUENCE</scope>
    <source>
        <strain evidence="1">84/14</strain>
    </source>
</reference>
<evidence type="ECO:0000313" key="2">
    <source>
        <dbReference type="Proteomes" id="UP001077788"/>
    </source>
</evidence>
<accession>A0A9Q4DJW5</accession>
<sequence>MSIQCWRSLGSPSLNQSPTILKAFDGRGFRPFGILQELPIGVEGKTVSLDVEVVDAPLDYNLLLGRSWSYAMTAVISSVFRVIKFPHNGKIMTIDQLTY</sequence>
<keyword evidence="1" id="KW-0645">Protease</keyword>
<dbReference type="EMBL" id="JAPQFC010000612">
    <property type="protein sequence ID" value="MCY6524904.1"/>
    <property type="molecule type" value="Genomic_DNA"/>
</dbReference>
<protein>
    <submittedName>
        <fullName evidence="1">Retropepsin-like aspartic protease</fullName>
    </submittedName>
</protein>
<reference evidence="1" key="1">
    <citation type="journal article" date="2021" name="Vet Sci">
        <title>O-Serogroups and Pathovirotypes of Escherichia coli Isolated from Post-Weaning Piglets Showing Diarrhoea and/or Oedema in South Korea.</title>
        <authorList>
            <person name="Byun J.W."/>
            <person name="Moon B.Y."/>
            <person name="Do K.H."/>
            <person name="Lee K."/>
            <person name="Lee H.Y."/>
            <person name="Kim W.I."/>
            <person name="So B."/>
            <person name="Lee W.K."/>
        </authorList>
    </citation>
    <scope>NUCLEOTIDE SEQUENCE</scope>
    <source>
        <strain evidence="1">84/14</strain>
    </source>
</reference>